<comment type="caution">
    <text evidence="8">The sequence shown here is derived from an EMBL/GenBank/DDBJ whole genome shotgun (WGS) entry which is preliminary data.</text>
</comment>
<dbReference type="PANTHER" id="PTHR44591">
    <property type="entry name" value="STRESS RESPONSE REGULATOR PROTEIN 1"/>
    <property type="match status" value="1"/>
</dbReference>
<evidence type="ECO:0000313" key="9">
    <source>
        <dbReference type="Proteomes" id="UP000178449"/>
    </source>
</evidence>
<dbReference type="Gene3D" id="3.40.50.2300">
    <property type="match status" value="1"/>
</dbReference>
<keyword evidence="4" id="KW-0238">DNA-binding</keyword>
<keyword evidence="2" id="KW-0902">Two-component regulatory system</keyword>
<dbReference type="InterPro" id="IPR050595">
    <property type="entry name" value="Bact_response_regulator"/>
</dbReference>
<dbReference type="InterPro" id="IPR001789">
    <property type="entry name" value="Sig_transdc_resp-reg_receiver"/>
</dbReference>
<dbReference type="AlphaFoldDB" id="A0A1F6G623"/>
<evidence type="ECO:0000256" key="6">
    <source>
        <dbReference type="PROSITE-ProRule" id="PRU00169"/>
    </source>
</evidence>
<dbReference type="STRING" id="1817772.A2527_11665"/>
<reference evidence="8 9" key="1">
    <citation type="journal article" date="2016" name="Nat. Commun.">
        <title>Thousands of microbial genomes shed light on interconnected biogeochemical processes in an aquifer system.</title>
        <authorList>
            <person name="Anantharaman K."/>
            <person name="Brown C.T."/>
            <person name="Hug L.A."/>
            <person name="Sharon I."/>
            <person name="Castelle C.J."/>
            <person name="Probst A.J."/>
            <person name="Thomas B.C."/>
            <person name="Singh A."/>
            <person name="Wilkins M.J."/>
            <person name="Karaoz U."/>
            <person name="Brodie E.L."/>
            <person name="Williams K.H."/>
            <person name="Hubbard S.S."/>
            <person name="Banfield J.F."/>
        </authorList>
    </citation>
    <scope>NUCLEOTIDE SEQUENCE [LARGE SCALE GENOMIC DNA]</scope>
</reference>
<dbReference type="PROSITE" id="PS50110">
    <property type="entry name" value="RESPONSE_REGULATORY"/>
    <property type="match status" value="1"/>
</dbReference>
<evidence type="ECO:0000256" key="4">
    <source>
        <dbReference type="ARBA" id="ARBA00023125"/>
    </source>
</evidence>
<dbReference type="EMBL" id="MFNE01000047">
    <property type="protein sequence ID" value="OGG93558.1"/>
    <property type="molecule type" value="Genomic_DNA"/>
</dbReference>
<protein>
    <recommendedName>
        <fullName evidence="7">Response regulatory domain-containing protein</fullName>
    </recommendedName>
</protein>
<evidence type="ECO:0000256" key="5">
    <source>
        <dbReference type="ARBA" id="ARBA00023163"/>
    </source>
</evidence>
<evidence type="ECO:0000256" key="2">
    <source>
        <dbReference type="ARBA" id="ARBA00023012"/>
    </source>
</evidence>
<keyword evidence="3" id="KW-0805">Transcription regulation</keyword>
<dbReference type="FunFam" id="3.40.50.2300:FF:000001">
    <property type="entry name" value="DNA-binding response regulator PhoB"/>
    <property type="match status" value="1"/>
</dbReference>
<feature type="domain" description="Response regulatory" evidence="7">
    <location>
        <begin position="4"/>
        <end position="120"/>
    </location>
</feature>
<evidence type="ECO:0000313" key="8">
    <source>
        <dbReference type="EMBL" id="OGG93558.1"/>
    </source>
</evidence>
<dbReference type="InterPro" id="IPR011006">
    <property type="entry name" value="CheY-like_superfamily"/>
</dbReference>
<proteinExistence type="predicted"/>
<gene>
    <name evidence="8" type="ORF">A2527_11665</name>
</gene>
<dbReference type="Pfam" id="PF00072">
    <property type="entry name" value="Response_reg"/>
    <property type="match status" value="1"/>
</dbReference>
<keyword evidence="1 6" id="KW-0597">Phosphoprotein</keyword>
<feature type="modified residue" description="4-aspartylphosphate" evidence="6">
    <location>
        <position position="53"/>
    </location>
</feature>
<dbReference type="Proteomes" id="UP000178449">
    <property type="component" value="Unassembled WGS sequence"/>
</dbReference>
<dbReference type="PANTHER" id="PTHR44591:SF3">
    <property type="entry name" value="RESPONSE REGULATORY DOMAIN-CONTAINING PROTEIN"/>
    <property type="match status" value="1"/>
</dbReference>
<evidence type="ECO:0000259" key="7">
    <source>
        <dbReference type="PROSITE" id="PS50110"/>
    </source>
</evidence>
<organism evidence="8 9">
    <name type="scientific">Candidatus Lambdaproteobacteria bacterium RIFOXYD2_FULL_50_16</name>
    <dbReference type="NCBI Taxonomy" id="1817772"/>
    <lineage>
        <taxon>Bacteria</taxon>
        <taxon>Pseudomonadati</taxon>
        <taxon>Pseudomonadota</taxon>
        <taxon>Candidatus Lambdaproteobacteria</taxon>
    </lineage>
</organism>
<sequence>MAIQILVVDDEKTIRDLVAFRLEYHGHKVVTAENGKDALAKLKQTVPDLVVLDVMMPDMTGIEVCKIIKSEPKWAAIKVLLLTAKSRKQDEEVGLAAGADGFMAKPFRANLLLEKIEELVNG</sequence>
<dbReference type="SMART" id="SM00448">
    <property type="entry name" value="REC"/>
    <property type="match status" value="1"/>
</dbReference>
<keyword evidence="5" id="KW-0804">Transcription</keyword>
<dbReference type="GO" id="GO:0003677">
    <property type="term" value="F:DNA binding"/>
    <property type="evidence" value="ECO:0007669"/>
    <property type="project" value="UniProtKB-KW"/>
</dbReference>
<dbReference type="CDD" id="cd17574">
    <property type="entry name" value="REC_OmpR"/>
    <property type="match status" value="1"/>
</dbReference>
<dbReference type="GO" id="GO:0000160">
    <property type="term" value="P:phosphorelay signal transduction system"/>
    <property type="evidence" value="ECO:0007669"/>
    <property type="project" value="UniProtKB-KW"/>
</dbReference>
<name>A0A1F6G623_9PROT</name>
<evidence type="ECO:0000256" key="3">
    <source>
        <dbReference type="ARBA" id="ARBA00023015"/>
    </source>
</evidence>
<accession>A0A1F6G623</accession>
<evidence type="ECO:0000256" key="1">
    <source>
        <dbReference type="ARBA" id="ARBA00022553"/>
    </source>
</evidence>
<dbReference type="SUPFAM" id="SSF52172">
    <property type="entry name" value="CheY-like"/>
    <property type="match status" value="1"/>
</dbReference>